<reference evidence="1" key="1">
    <citation type="journal article" date="2022" name="Int. J. Syst. Evol. Microbiol.">
        <title>Granulimonas faecalis gen. nov., sp. nov., and Leptogranulimonas caecicola gen. nov., sp. nov., novel lactate-producing Atopobiaceae bacteria isolated from mouse intestines, and an emended description of the family Atopobiaceae.</title>
        <authorList>
            <person name="Morinaga K."/>
            <person name="Kusada H."/>
            <person name="Sakamoto S."/>
            <person name="Murakami T."/>
            <person name="Toyoda A."/>
            <person name="Mori H."/>
            <person name="Meng X.Y."/>
            <person name="Takashino M."/>
            <person name="Murotomi K."/>
            <person name="Tamaki H."/>
        </authorList>
    </citation>
    <scope>NUCLEOTIDE SEQUENCE</scope>
    <source>
        <strain evidence="1">OPF53</strain>
    </source>
</reference>
<keyword evidence="2" id="KW-1185">Reference proteome</keyword>
<accession>A0AAV5AYK0</accession>
<dbReference type="EMBL" id="BQKC01000001">
    <property type="protein sequence ID" value="GJM54664.1"/>
    <property type="molecule type" value="Genomic_DNA"/>
</dbReference>
<organism evidence="1 2">
    <name type="scientific">Granulimonas faecalis</name>
    <dbReference type="NCBI Taxonomy" id="2894155"/>
    <lineage>
        <taxon>Bacteria</taxon>
        <taxon>Bacillati</taxon>
        <taxon>Actinomycetota</taxon>
        <taxon>Coriobacteriia</taxon>
        <taxon>Coriobacteriales</taxon>
        <taxon>Kribbibacteriaceae</taxon>
        <taxon>Granulimonas</taxon>
    </lineage>
</organism>
<name>A0AAV5AYK0_9ACTN</name>
<dbReference type="AlphaFoldDB" id="A0AAV5AYK0"/>
<comment type="caution">
    <text evidence="1">The sequence shown here is derived from an EMBL/GenBank/DDBJ whole genome shotgun (WGS) entry which is preliminary data.</text>
</comment>
<evidence type="ECO:0000313" key="2">
    <source>
        <dbReference type="Proteomes" id="UP001055025"/>
    </source>
</evidence>
<dbReference type="RefSeq" id="WP_251173473.1">
    <property type="nucleotide sequence ID" value="NZ_BQKC01000001.1"/>
</dbReference>
<dbReference type="Proteomes" id="UP001055025">
    <property type="component" value="Unassembled WGS sequence"/>
</dbReference>
<protein>
    <submittedName>
        <fullName evidence="1">Uncharacterized protein</fullName>
    </submittedName>
</protein>
<gene>
    <name evidence="1" type="ORF">ATOP_03190</name>
</gene>
<evidence type="ECO:0000313" key="1">
    <source>
        <dbReference type="EMBL" id="GJM54664.1"/>
    </source>
</evidence>
<sequence length="125" mass="13215">MAEDAPVTPRRIVVDVVETAADLPPRATTILDGELARHEPAVVRALVEGSGAPEARAVLDGLIGAFSRPDFPVVDGFSAEDALLAAMERADREGGDGPVPVLMAPMDEVLWEWVDSRVGTEQAAE</sequence>
<proteinExistence type="predicted"/>